<reference evidence="3 4" key="1">
    <citation type="submission" date="2019-06" db="EMBL/GenBank/DDBJ databases">
        <authorList>
            <person name="Palmer J.M."/>
        </authorList>
    </citation>
    <scope>NUCLEOTIDE SEQUENCE [LARGE SCALE GENOMIC DNA]</scope>
    <source>
        <strain evidence="2 3">TWF106</strain>
        <strain evidence="1 4">TWF788</strain>
    </source>
</reference>
<organism evidence="2 3">
    <name type="scientific">Orbilia oligospora</name>
    <name type="common">Nematode-trapping fungus</name>
    <name type="synonym">Arthrobotrys oligospora</name>
    <dbReference type="NCBI Taxonomy" id="2813651"/>
    <lineage>
        <taxon>Eukaryota</taxon>
        <taxon>Fungi</taxon>
        <taxon>Dikarya</taxon>
        <taxon>Ascomycota</taxon>
        <taxon>Pezizomycotina</taxon>
        <taxon>Orbiliomycetes</taxon>
        <taxon>Orbiliales</taxon>
        <taxon>Orbiliaceae</taxon>
        <taxon>Orbilia</taxon>
    </lineage>
</organism>
<dbReference type="EMBL" id="WIWS01000107">
    <property type="protein sequence ID" value="KAF3206565.1"/>
    <property type="molecule type" value="Genomic_DNA"/>
</dbReference>
<evidence type="ECO:0000313" key="2">
    <source>
        <dbReference type="EMBL" id="KAF3206565.1"/>
    </source>
</evidence>
<evidence type="ECO:0000313" key="4">
    <source>
        <dbReference type="Proteomes" id="UP000479691"/>
    </source>
</evidence>
<protein>
    <submittedName>
        <fullName evidence="2">Uncharacterized protein</fullName>
    </submittedName>
</protein>
<proteinExistence type="predicted"/>
<gene>
    <name evidence="2" type="ORF">TWF106_000652</name>
    <name evidence="1" type="ORF">TWF788_011367</name>
</gene>
<dbReference type="Proteomes" id="UP000479691">
    <property type="component" value="Unassembled WGS sequence"/>
</dbReference>
<dbReference type="EMBL" id="JAABOE010000091">
    <property type="protein sequence ID" value="KAF3167561.1"/>
    <property type="molecule type" value="Genomic_DNA"/>
</dbReference>
<name>A0A7C8QC28_ORBOL</name>
<evidence type="ECO:0000313" key="3">
    <source>
        <dbReference type="Proteomes" id="UP000472727"/>
    </source>
</evidence>
<evidence type="ECO:0000313" key="1">
    <source>
        <dbReference type="EMBL" id="KAF3167561.1"/>
    </source>
</evidence>
<dbReference type="AlphaFoldDB" id="A0A7C8QC28"/>
<sequence>MHGIVDASENPHRFCSNSRSHHHSLRQLSAAGQASLQAERFDVGNRGGPRSIPRFQTSVQEIFVVSGVDRCYPRFHCFKGEHLKFGPSKWVNSWQVAKVSNSSNAMGIACSIGGRMELYIHSLEFGSHAQNSRYHSQQARREMLLRPRIHLAYSH</sequence>
<accession>A0A7C8QC28</accession>
<dbReference type="Proteomes" id="UP000472727">
    <property type="component" value="Unassembled WGS sequence"/>
</dbReference>
<comment type="caution">
    <text evidence="2">The sequence shown here is derived from an EMBL/GenBank/DDBJ whole genome shotgun (WGS) entry which is preliminary data.</text>
</comment>